<dbReference type="GO" id="GO:0003723">
    <property type="term" value="F:RNA binding"/>
    <property type="evidence" value="ECO:0007669"/>
    <property type="project" value="InterPro"/>
</dbReference>
<proteinExistence type="inferred from homology"/>
<dbReference type="EMBL" id="CCKQ01013561">
    <property type="protein sequence ID" value="CDW85241.1"/>
    <property type="molecule type" value="Genomic_DNA"/>
</dbReference>
<dbReference type="InterPro" id="IPR044126">
    <property type="entry name" value="S1_IF2_alpha"/>
</dbReference>
<dbReference type="FunFam" id="2.40.50.140:FF:000015">
    <property type="entry name" value="Eukaryotic translation initiation factor 2 subunit alpha"/>
    <property type="match status" value="1"/>
</dbReference>
<dbReference type="PROSITE" id="PS50126">
    <property type="entry name" value="S1"/>
    <property type="match status" value="1"/>
</dbReference>
<dbReference type="SMART" id="SM00316">
    <property type="entry name" value="S1"/>
    <property type="match status" value="1"/>
</dbReference>
<evidence type="ECO:0000256" key="5">
    <source>
        <dbReference type="SAM" id="MobiDB-lite"/>
    </source>
</evidence>
<keyword evidence="2 7" id="KW-0396">Initiation factor</keyword>
<dbReference type="SUPFAM" id="SSF110993">
    <property type="entry name" value="eIF-2-alpha, C-terminal domain"/>
    <property type="match status" value="1"/>
</dbReference>
<dbReference type="GO" id="GO:0005850">
    <property type="term" value="C:eukaryotic translation initiation factor 2 complex"/>
    <property type="evidence" value="ECO:0007669"/>
    <property type="project" value="TreeGrafter"/>
</dbReference>
<dbReference type="Pfam" id="PF00575">
    <property type="entry name" value="S1"/>
    <property type="match status" value="1"/>
</dbReference>
<gene>
    <name evidence="7" type="primary">Contig12063.g12898</name>
    <name evidence="7" type="ORF">STYLEM_14314</name>
</gene>
<feature type="compositionally biased region" description="Acidic residues" evidence="5">
    <location>
        <begin position="563"/>
        <end position="584"/>
    </location>
</feature>
<comment type="similarity">
    <text evidence="1">Belongs to the eIF-2-alpha family.</text>
</comment>
<evidence type="ECO:0000256" key="3">
    <source>
        <dbReference type="ARBA" id="ARBA00022917"/>
    </source>
</evidence>
<dbReference type="InParanoid" id="A0A078AT92"/>
<dbReference type="Gene3D" id="1.10.150.190">
    <property type="entry name" value="Translation initiation factor 2, subunit 1, domain 2"/>
    <property type="match status" value="1"/>
</dbReference>
<dbReference type="Gene3D" id="6.10.140.1230">
    <property type="match status" value="1"/>
</dbReference>
<keyword evidence="3" id="KW-0648">Protein biosynthesis</keyword>
<evidence type="ECO:0000256" key="1">
    <source>
        <dbReference type="ARBA" id="ARBA00007223"/>
    </source>
</evidence>
<dbReference type="OrthoDB" id="1685042at2759"/>
<dbReference type="PANTHER" id="PTHR10602:SF0">
    <property type="entry name" value="EUKARYOTIC TRANSLATION INITIATION FACTOR 2 SUBUNIT 1"/>
    <property type="match status" value="1"/>
</dbReference>
<dbReference type="Gene3D" id="2.40.50.140">
    <property type="entry name" value="Nucleic acid-binding proteins"/>
    <property type="match status" value="1"/>
</dbReference>
<dbReference type="GO" id="GO:0033290">
    <property type="term" value="C:eukaryotic 48S preinitiation complex"/>
    <property type="evidence" value="ECO:0007669"/>
    <property type="project" value="TreeGrafter"/>
</dbReference>
<reference evidence="7 8" key="1">
    <citation type="submission" date="2014-06" db="EMBL/GenBank/DDBJ databases">
        <authorList>
            <person name="Swart Estienne"/>
        </authorList>
    </citation>
    <scope>NUCLEOTIDE SEQUENCE [LARGE SCALE GENOMIC DNA]</scope>
    <source>
        <strain evidence="7 8">130c</strain>
    </source>
</reference>
<evidence type="ECO:0000256" key="4">
    <source>
        <dbReference type="SAM" id="Coils"/>
    </source>
</evidence>
<dbReference type="AlphaFoldDB" id="A0A078AT92"/>
<keyword evidence="8" id="KW-1185">Reference proteome</keyword>
<evidence type="ECO:0000313" key="8">
    <source>
        <dbReference type="Proteomes" id="UP000039865"/>
    </source>
</evidence>
<dbReference type="Pfam" id="PF07541">
    <property type="entry name" value="EIF_2_alpha"/>
    <property type="match status" value="1"/>
</dbReference>
<dbReference type="InterPro" id="IPR005024">
    <property type="entry name" value="Snf7_fam"/>
</dbReference>
<dbReference type="Gene3D" id="3.30.70.1130">
    <property type="entry name" value="EIF_2_alpha"/>
    <property type="match status" value="1"/>
</dbReference>
<dbReference type="SUPFAM" id="SSF50249">
    <property type="entry name" value="Nucleic acid-binding proteins"/>
    <property type="match status" value="1"/>
</dbReference>
<dbReference type="GO" id="GO:0043022">
    <property type="term" value="F:ribosome binding"/>
    <property type="evidence" value="ECO:0007669"/>
    <property type="project" value="TreeGrafter"/>
</dbReference>
<dbReference type="InterPro" id="IPR012340">
    <property type="entry name" value="NA-bd_OB-fold"/>
</dbReference>
<feature type="region of interest" description="Disordered" evidence="5">
    <location>
        <begin position="559"/>
        <end position="615"/>
    </location>
</feature>
<sequence length="615" mass="70808">MGNSPPKKTPKELARENKRIVDRAVRQIERERQKLQGNEGKILEEIKKLAKKNQHGPAKILSKDLVRTRNQVSQYYVMSSQLKAISMKLSTAEINQSMVDALKGVNNVMEKVNASMDIHSIQEVLKEFAKNSEKMEMQQEMMNDAIDAGMDTVDDQDAADKVYSQICDEIGVDLGEEHAGPGKNQLPAMSQQPIAVNFLRLKYLINRTTIPMTCRQDQISLRDEQREKNSNLKIKKKSQQMNILLDKIYQKEIIKDHVEEIDEEEEDDHVFNEKLQCRFYRKDFPEENDLVMTQITKVHENGGYVVLLEYEHMEGLIPSTEVTKKRVKLINKFLKMNKKETMMVIRVDKEKRYIDLSKKKVQPAEALQSEKYYKKAKMVHNILKQVATKLDCYLLELYEAFAWDLYDKFGHAYDAFRLIMNDPEQVFKEITISPEQKTSLIEAISRKMAPSPVKIRADFELNCFEYEGIDAIRHALLTAKAAVSDDNIKVDFKLIAPPHYKCECYTLDKVNGIAKLQSALEIIEKEIKERKGTYKCINDAQVIGAKDDKDIIEIMDKINEEGSSGEEDNDEGMGDLDIEDDEEGEERKEDKKASKKPKKAAKNSDDEDDDEDEDA</sequence>
<dbReference type="GO" id="GO:0003743">
    <property type="term" value="F:translation initiation factor activity"/>
    <property type="evidence" value="ECO:0007669"/>
    <property type="project" value="UniProtKB-KW"/>
</dbReference>
<evidence type="ECO:0000259" key="6">
    <source>
        <dbReference type="PROSITE" id="PS50126"/>
    </source>
</evidence>
<accession>A0A078AT92</accession>
<dbReference type="SUPFAM" id="SSF116742">
    <property type="entry name" value="eIF2alpha middle domain-like"/>
    <property type="match status" value="1"/>
</dbReference>
<organism evidence="7 8">
    <name type="scientific">Stylonychia lemnae</name>
    <name type="common">Ciliate</name>
    <dbReference type="NCBI Taxonomy" id="5949"/>
    <lineage>
        <taxon>Eukaryota</taxon>
        <taxon>Sar</taxon>
        <taxon>Alveolata</taxon>
        <taxon>Ciliophora</taxon>
        <taxon>Intramacronucleata</taxon>
        <taxon>Spirotrichea</taxon>
        <taxon>Stichotrichia</taxon>
        <taxon>Sporadotrichida</taxon>
        <taxon>Oxytrichidae</taxon>
        <taxon>Stylonychinae</taxon>
        <taxon>Stylonychia</taxon>
    </lineage>
</organism>
<feature type="compositionally biased region" description="Acidic residues" evidence="5">
    <location>
        <begin position="605"/>
        <end position="615"/>
    </location>
</feature>
<keyword evidence="4" id="KW-0175">Coiled coil</keyword>
<evidence type="ECO:0000256" key="2">
    <source>
        <dbReference type="ARBA" id="ARBA00022540"/>
    </source>
</evidence>
<dbReference type="InterPro" id="IPR024054">
    <property type="entry name" value="TIF2_asu_middle_sf"/>
</dbReference>
<feature type="domain" description="S1 motif" evidence="6">
    <location>
        <begin position="288"/>
        <end position="359"/>
    </location>
</feature>
<dbReference type="InterPro" id="IPR003029">
    <property type="entry name" value="S1_domain"/>
</dbReference>
<dbReference type="CDD" id="cd04452">
    <property type="entry name" value="S1_IF2_alpha"/>
    <property type="match status" value="1"/>
</dbReference>
<evidence type="ECO:0000313" key="7">
    <source>
        <dbReference type="EMBL" id="CDW85241.1"/>
    </source>
</evidence>
<name>A0A078AT92_STYLE</name>
<dbReference type="Proteomes" id="UP000039865">
    <property type="component" value="Unassembled WGS sequence"/>
</dbReference>
<protein>
    <submittedName>
        <fullName evidence="7">Sui2-translation initiation factor eif-2 alpha chain</fullName>
    </submittedName>
</protein>
<feature type="coiled-coil region" evidence="4">
    <location>
        <begin position="11"/>
        <end position="45"/>
    </location>
</feature>
<dbReference type="PANTHER" id="PTHR10602">
    <property type="entry name" value="EUKARYOTIC TRANSLATION INITIATION FACTOR 2 SUBUNIT 1"/>
    <property type="match status" value="1"/>
</dbReference>
<dbReference type="GO" id="GO:0007034">
    <property type="term" value="P:vacuolar transport"/>
    <property type="evidence" value="ECO:0007669"/>
    <property type="project" value="InterPro"/>
</dbReference>
<dbReference type="InterPro" id="IPR024055">
    <property type="entry name" value="TIF2_asu_C"/>
</dbReference>
<dbReference type="InterPro" id="IPR011488">
    <property type="entry name" value="TIF_2_asu"/>
</dbReference>
<dbReference type="Pfam" id="PF03357">
    <property type="entry name" value="Snf7"/>
    <property type="match status" value="1"/>
</dbReference>